<dbReference type="Pfam" id="PF04463">
    <property type="entry name" value="2-thiour_desulf"/>
    <property type="match status" value="1"/>
</dbReference>
<dbReference type="PANTHER" id="PTHR30087">
    <property type="entry name" value="INNER MEMBRANE PROTEIN"/>
    <property type="match status" value="1"/>
</dbReference>
<dbReference type="AlphaFoldDB" id="A0A833FJC3"/>
<dbReference type="GeneID" id="83055327"/>
<evidence type="ECO:0000313" key="2">
    <source>
        <dbReference type="Proteomes" id="UP000434554"/>
    </source>
</evidence>
<gene>
    <name evidence="1" type="ORF">F8R14_02290</name>
</gene>
<comment type="caution">
    <text evidence="1">The sequence shown here is derived from an EMBL/GenBank/DDBJ whole genome shotgun (WGS) entry which is preliminary data.</text>
</comment>
<dbReference type="Proteomes" id="UP000434554">
    <property type="component" value="Unassembled WGS sequence"/>
</dbReference>
<proteinExistence type="predicted"/>
<dbReference type="InterPro" id="IPR007553">
    <property type="entry name" value="2-thiour_desulf"/>
</dbReference>
<dbReference type="PANTHER" id="PTHR30087:SF1">
    <property type="entry name" value="HYPOTHETICAL CYTOSOLIC PROTEIN"/>
    <property type="match status" value="1"/>
</dbReference>
<dbReference type="RefSeq" id="WP_006555996.1">
    <property type="nucleotide sequence ID" value="NZ_JAGZQP010000009.1"/>
</dbReference>
<protein>
    <submittedName>
        <fullName evidence="1">DUF523 domain-containing protein</fullName>
    </submittedName>
</protein>
<name>A0A833FJC3_9FIRM</name>
<reference evidence="1 2" key="1">
    <citation type="submission" date="2019-09" db="EMBL/GenBank/DDBJ databases">
        <title>Draft genome sequence of 3 type strains from the CCUG.</title>
        <authorList>
            <person name="Pineiro-Iglesias B."/>
            <person name="Tunovic T."/>
            <person name="Unosson C."/>
            <person name="Inganas E."/>
            <person name="Ohlen M."/>
            <person name="Cardew S."/>
            <person name="Jensie-Markopoulos S."/>
            <person name="Salva-Serra F."/>
            <person name="Jaen-Luchoro D."/>
            <person name="Karlsson R."/>
            <person name="Svensson-Stadler L."/>
            <person name="Chun J."/>
            <person name="Moore E."/>
        </authorList>
    </citation>
    <scope>NUCLEOTIDE SEQUENCE [LARGE SCALE GENOMIC DNA]</scope>
    <source>
        <strain evidence="1 2">CCUG 65427</strain>
    </source>
</reference>
<accession>A0A833FJC3</accession>
<organism evidence="1 2">
    <name type="scientific">Veillonella seminalis</name>
    <dbReference type="NCBI Taxonomy" id="1502943"/>
    <lineage>
        <taxon>Bacteria</taxon>
        <taxon>Bacillati</taxon>
        <taxon>Bacillota</taxon>
        <taxon>Negativicutes</taxon>
        <taxon>Veillonellales</taxon>
        <taxon>Veillonellaceae</taxon>
        <taxon>Veillonella</taxon>
    </lineage>
</organism>
<dbReference type="EMBL" id="WBKH01000002">
    <property type="protein sequence ID" value="KAB1479502.1"/>
    <property type="molecule type" value="Genomic_DNA"/>
</dbReference>
<evidence type="ECO:0000313" key="1">
    <source>
        <dbReference type="EMBL" id="KAB1479502.1"/>
    </source>
</evidence>
<sequence>MPKRILVSACLLGKNCKYNGGNNFNQALADYIAKQKDCDAEFEVISVCPEVLGGLSTPRIPAEIVNGKVTNKNGVSVDKEFRLGAEKALAIAKEKQVSLAILQSRSPSCGSKEIYDGTFTKTLIPGEGVFAKRLRETGIRVIDAEDLETLLKTEKL</sequence>